<protein>
    <recommendedName>
        <fullName evidence="3">Terminase large subunit gp17-like C-terminal domain-containing protein</fullName>
    </recommendedName>
</protein>
<dbReference type="RefSeq" id="WP_119669180.1">
    <property type="nucleotide sequence ID" value="NZ_QXED01000005.1"/>
</dbReference>
<evidence type="ECO:0008006" key="3">
    <source>
        <dbReference type="Google" id="ProtNLM"/>
    </source>
</evidence>
<name>A0A418M6G7_9BACT</name>
<dbReference type="OrthoDB" id="1327410at2"/>
<dbReference type="Proteomes" id="UP000283523">
    <property type="component" value="Unassembled WGS sequence"/>
</dbReference>
<comment type="caution">
    <text evidence="1">The sequence shown here is derived from an EMBL/GenBank/DDBJ whole genome shotgun (WGS) entry which is preliminary data.</text>
</comment>
<keyword evidence="2" id="KW-1185">Reference proteome</keyword>
<reference evidence="1 2" key="1">
    <citation type="submission" date="2018-08" db="EMBL/GenBank/DDBJ databases">
        <title>Fibrisoma montanum sp. nov., isolated from Danxia mountain soil.</title>
        <authorList>
            <person name="Huang Y."/>
        </authorList>
    </citation>
    <scope>NUCLEOTIDE SEQUENCE [LARGE SCALE GENOMIC DNA]</scope>
    <source>
        <strain evidence="1 2">HYT19</strain>
    </source>
</reference>
<sequence>MSQLDKARNQKKEDAQLAGTGMSRLNFKERQELQDYYDLRKKIVSDSATADLNESTEQRLARIERLKGNFSEFCQYYFPKYCKSPFGWFHKQAAKKITADCRIMAVLEWPRAHAKSVFANVMLPLYLKAKGELNGMIVVSNNYAKAVGLLIDIQLELEGNARYIADYGEQYSHGDWAEGQFATQDGIGFWAFGRGQSPRGTRRGEKRPDYIVVDDIDDKEIVKNQDRVTEAVDWVREDLYGCFDGKRSRMVIVGNRIHRASILAHLVGDVEDTDVVNPSIYHLKVFALENPKTHKEDQSEKGVPAWKENFARTDLEELFGKIGYLSSQREYFHKHIQVGRIFKNEHILWTKPAKLYVYDHIVTYNDPSFKDTKKNDYKAIVAVGKIGRYYDVLNMSVRQATTGAMVKAHYDLHEWLEENGARLVTHYMEANFIQDLILVDYVTESTPRGYMLPIRGDDRKKPDKYGRIENLTPLFERGVIRFNEEIKKSVDFRNFKDQLIGFPAAHDDGPDALEGGIWQINRKAKIDVPMTPGPMRRDNRY</sequence>
<gene>
    <name evidence="1" type="ORF">DYU11_18445</name>
</gene>
<dbReference type="AlphaFoldDB" id="A0A418M6G7"/>
<evidence type="ECO:0000313" key="1">
    <source>
        <dbReference type="EMBL" id="RIV21386.1"/>
    </source>
</evidence>
<organism evidence="1 2">
    <name type="scientific">Fibrisoma montanum</name>
    <dbReference type="NCBI Taxonomy" id="2305895"/>
    <lineage>
        <taxon>Bacteria</taxon>
        <taxon>Pseudomonadati</taxon>
        <taxon>Bacteroidota</taxon>
        <taxon>Cytophagia</taxon>
        <taxon>Cytophagales</taxon>
        <taxon>Spirosomataceae</taxon>
        <taxon>Fibrisoma</taxon>
    </lineage>
</organism>
<evidence type="ECO:0000313" key="2">
    <source>
        <dbReference type="Proteomes" id="UP000283523"/>
    </source>
</evidence>
<proteinExistence type="predicted"/>
<dbReference type="EMBL" id="QXED01000005">
    <property type="protein sequence ID" value="RIV21386.1"/>
    <property type="molecule type" value="Genomic_DNA"/>
</dbReference>
<accession>A0A418M6G7</accession>